<organism evidence="2 3">
    <name type="scientific">Kineothrix alysoides</name>
    <dbReference type="NCBI Taxonomy" id="1469948"/>
    <lineage>
        <taxon>Bacteria</taxon>
        <taxon>Bacillati</taxon>
        <taxon>Bacillota</taxon>
        <taxon>Clostridia</taxon>
        <taxon>Lachnospirales</taxon>
        <taxon>Lachnospiraceae</taxon>
        <taxon>Kineothrix</taxon>
    </lineage>
</organism>
<dbReference type="Gene3D" id="2.40.10.220">
    <property type="entry name" value="predicted glycosyltransferase like domains"/>
    <property type="match status" value="1"/>
</dbReference>
<name>A0A4R1R3C5_9FIRM</name>
<evidence type="ECO:0000259" key="1">
    <source>
        <dbReference type="Pfam" id="PF07238"/>
    </source>
</evidence>
<protein>
    <submittedName>
        <fullName evidence="2">PilZ domain-containing protein</fullName>
    </submittedName>
</protein>
<dbReference type="InterPro" id="IPR009875">
    <property type="entry name" value="PilZ_domain"/>
</dbReference>
<evidence type="ECO:0000313" key="3">
    <source>
        <dbReference type="Proteomes" id="UP000295718"/>
    </source>
</evidence>
<proteinExistence type="predicted"/>
<feature type="domain" description="PilZ" evidence="1">
    <location>
        <begin position="13"/>
        <end position="87"/>
    </location>
</feature>
<dbReference type="Proteomes" id="UP000295718">
    <property type="component" value="Unassembled WGS sequence"/>
</dbReference>
<sequence>MDLNSKLVVKRIDDGENEMVTINIFDISKSGMGFHCTKELEMDSVYESHIMIWTREVIHVLLRIVRVEKKEERYEYGAIFMGLSEVDAFRIEVWDAMEQASGEC</sequence>
<dbReference type="Pfam" id="PF07238">
    <property type="entry name" value="PilZ"/>
    <property type="match status" value="1"/>
</dbReference>
<evidence type="ECO:0000313" key="2">
    <source>
        <dbReference type="EMBL" id="TCL59931.1"/>
    </source>
</evidence>
<accession>A0A4R1R3C5</accession>
<dbReference type="GO" id="GO:0035438">
    <property type="term" value="F:cyclic-di-GMP binding"/>
    <property type="evidence" value="ECO:0007669"/>
    <property type="project" value="InterPro"/>
</dbReference>
<keyword evidence="3" id="KW-1185">Reference proteome</keyword>
<reference evidence="2 3" key="1">
    <citation type="submission" date="2019-03" db="EMBL/GenBank/DDBJ databases">
        <title>Genomic Encyclopedia of Type Strains, Phase IV (KMG-IV): sequencing the most valuable type-strain genomes for metagenomic binning, comparative biology and taxonomic classification.</title>
        <authorList>
            <person name="Goeker M."/>
        </authorList>
    </citation>
    <scope>NUCLEOTIDE SEQUENCE [LARGE SCALE GENOMIC DNA]</scope>
    <source>
        <strain evidence="2 3">DSM 100556</strain>
    </source>
</reference>
<gene>
    <name evidence="2" type="ORF">EDD76_103120</name>
</gene>
<dbReference type="EMBL" id="SLUO01000003">
    <property type="protein sequence ID" value="TCL59931.1"/>
    <property type="molecule type" value="Genomic_DNA"/>
</dbReference>
<dbReference type="AlphaFoldDB" id="A0A4R1R3C5"/>
<comment type="caution">
    <text evidence="2">The sequence shown here is derived from an EMBL/GenBank/DDBJ whole genome shotgun (WGS) entry which is preliminary data.</text>
</comment>